<dbReference type="PATRIC" id="fig|931276.5.peg.2614"/>
<name>M1MJ73_9CLOT</name>
<accession>M1MJ73</accession>
<dbReference type="PIRSF" id="PIRSF021328">
    <property type="entry name" value="UCP021328"/>
    <property type="match status" value="1"/>
</dbReference>
<dbReference type="InterPro" id="IPR016787">
    <property type="entry name" value="UCP021328"/>
</dbReference>
<sequence>MISQIKLTVLFQEPFWIGIFEINEANEYKVCKITFGAEPKDEQAYEFILKRFYSLNFSHPIISVNNSFTEKRQNPKRLQRSIQKETSTKGISTKAQIAMQLQHEKCKIEHKKKSKEQREQEEQRQFDLKRKKKLEKHKGH</sequence>
<evidence type="ECO:0000313" key="3">
    <source>
        <dbReference type="Proteomes" id="UP000011728"/>
    </source>
</evidence>
<dbReference type="STRING" id="36745.CLSAP_24280"/>
<dbReference type="KEGG" id="csr:Cspa_c26080"/>
<evidence type="ECO:0000313" key="2">
    <source>
        <dbReference type="EMBL" id="AGF56373.1"/>
    </source>
</evidence>
<keyword evidence="3" id="KW-1185">Reference proteome</keyword>
<feature type="region of interest" description="Disordered" evidence="1">
    <location>
        <begin position="107"/>
        <end position="140"/>
    </location>
</feature>
<protein>
    <recommendedName>
        <fullName evidence="4">DUF2992 family protein</fullName>
    </recommendedName>
</protein>
<feature type="compositionally biased region" description="Basic and acidic residues" evidence="1">
    <location>
        <begin position="116"/>
        <end position="128"/>
    </location>
</feature>
<reference evidence="2 3" key="1">
    <citation type="submission" date="2013-02" db="EMBL/GenBank/DDBJ databases">
        <title>Genome sequence of Clostridium saccharoperbutylacetonicum N1-4(HMT).</title>
        <authorList>
            <person name="Poehlein A."/>
            <person name="Daniel R."/>
        </authorList>
    </citation>
    <scope>NUCLEOTIDE SEQUENCE [LARGE SCALE GENOMIC DNA]</scope>
    <source>
        <strain evidence="3">N1-4(HMT)</strain>
    </source>
</reference>
<dbReference type="AlphaFoldDB" id="M1MJ73"/>
<dbReference type="Proteomes" id="UP000011728">
    <property type="component" value="Chromosome"/>
</dbReference>
<gene>
    <name evidence="2" type="ORF">Cspa_c26080</name>
</gene>
<dbReference type="eggNOG" id="ENOG502ZBVG">
    <property type="taxonomic scope" value="Bacteria"/>
</dbReference>
<organism evidence="2 3">
    <name type="scientific">Clostridium saccharoperbutylacetonicum N1-4(HMT)</name>
    <dbReference type="NCBI Taxonomy" id="931276"/>
    <lineage>
        <taxon>Bacteria</taxon>
        <taxon>Bacillati</taxon>
        <taxon>Bacillota</taxon>
        <taxon>Clostridia</taxon>
        <taxon>Eubacteriales</taxon>
        <taxon>Clostridiaceae</taxon>
        <taxon>Clostridium</taxon>
    </lineage>
</organism>
<dbReference type="EMBL" id="CP004121">
    <property type="protein sequence ID" value="AGF56373.1"/>
    <property type="molecule type" value="Genomic_DNA"/>
</dbReference>
<dbReference type="RefSeq" id="WP_015392692.1">
    <property type="nucleotide sequence ID" value="NC_020291.1"/>
</dbReference>
<dbReference type="HOGENOM" id="CLU_123192_1_0_9"/>
<feature type="region of interest" description="Disordered" evidence="1">
    <location>
        <begin position="72"/>
        <end position="92"/>
    </location>
</feature>
<evidence type="ECO:0000256" key="1">
    <source>
        <dbReference type="SAM" id="MobiDB-lite"/>
    </source>
</evidence>
<dbReference type="OrthoDB" id="4570726at2"/>
<evidence type="ECO:0008006" key="4">
    <source>
        <dbReference type="Google" id="ProtNLM"/>
    </source>
</evidence>
<feature type="compositionally biased region" description="Basic residues" evidence="1">
    <location>
        <begin position="129"/>
        <end position="140"/>
    </location>
</feature>
<dbReference type="Pfam" id="PF11208">
    <property type="entry name" value="DUF2992"/>
    <property type="match status" value="1"/>
</dbReference>
<proteinExistence type="predicted"/>